<proteinExistence type="predicted"/>
<dbReference type="EMBL" id="BGPR01014362">
    <property type="protein sequence ID" value="GBN64893.1"/>
    <property type="molecule type" value="Genomic_DNA"/>
</dbReference>
<sequence>MPVPIDSNFSSFPNVYKFADRFKVPIAALLDDFTVSKCREQHFWTILPFQSARSSTSGRFYRFKVPRAALLDDFTLERGDRR</sequence>
<dbReference type="Proteomes" id="UP000499080">
    <property type="component" value="Unassembled WGS sequence"/>
</dbReference>
<keyword evidence="2" id="KW-1185">Reference proteome</keyword>
<evidence type="ECO:0000313" key="2">
    <source>
        <dbReference type="Proteomes" id="UP000499080"/>
    </source>
</evidence>
<protein>
    <submittedName>
        <fullName evidence="1">Uncharacterized protein</fullName>
    </submittedName>
</protein>
<dbReference type="AlphaFoldDB" id="A0A4Y2QNK7"/>
<reference evidence="1 2" key="1">
    <citation type="journal article" date="2019" name="Sci. Rep.">
        <title>Orb-weaving spider Araneus ventricosus genome elucidates the spidroin gene catalogue.</title>
        <authorList>
            <person name="Kono N."/>
            <person name="Nakamura H."/>
            <person name="Ohtoshi R."/>
            <person name="Moran D.A.P."/>
            <person name="Shinohara A."/>
            <person name="Yoshida Y."/>
            <person name="Fujiwara M."/>
            <person name="Mori M."/>
            <person name="Tomita M."/>
            <person name="Arakawa K."/>
        </authorList>
    </citation>
    <scope>NUCLEOTIDE SEQUENCE [LARGE SCALE GENOMIC DNA]</scope>
</reference>
<comment type="caution">
    <text evidence="1">The sequence shown here is derived from an EMBL/GenBank/DDBJ whole genome shotgun (WGS) entry which is preliminary data.</text>
</comment>
<gene>
    <name evidence="1" type="ORF">AVEN_146949_1</name>
</gene>
<evidence type="ECO:0000313" key="1">
    <source>
        <dbReference type="EMBL" id="GBN64893.1"/>
    </source>
</evidence>
<accession>A0A4Y2QNK7</accession>
<organism evidence="1 2">
    <name type="scientific">Araneus ventricosus</name>
    <name type="common">Orbweaver spider</name>
    <name type="synonym">Epeira ventricosa</name>
    <dbReference type="NCBI Taxonomy" id="182803"/>
    <lineage>
        <taxon>Eukaryota</taxon>
        <taxon>Metazoa</taxon>
        <taxon>Ecdysozoa</taxon>
        <taxon>Arthropoda</taxon>
        <taxon>Chelicerata</taxon>
        <taxon>Arachnida</taxon>
        <taxon>Araneae</taxon>
        <taxon>Araneomorphae</taxon>
        <taxon>Entelegynae</taxon>
        <taxon>Araneoidea</taxon>
        <taxon>Araneidae</taxon>
        <taxon>Araneus</taxon>
    </lineage>
</organism>
<name>A0A4Y2QNK7_ARAVE</name>